<evidence type="ECO:0000256" key="1">
    <source>
        <dbReference type="SAM" id="MobiDB-lite"/>
    </source>
</evidence>
<accession>A0AAV0BL01</accession>
<feature type="non-terminal residue" evidence="2">
    <location>
        <position position="129"/>
    </location>
</feature>
<organism evidence="2 3">
    <name type="scientific">Phakopsora pachyrhizi</name>
    <name type="common">Asian soybean rust disease fungus</name>
    <dbReference type="NCBI Taxonomy" id="170000"/>
    <lineage>
        <taxon>Eukaryota</taxon>
        <taxon>Fungi</taxon>
        <taxon>Dikarya</taxon>
        <taxon>Basidiomycota</taxon>
        <taxon>Pucciniomycotina</taxon>
        <taxon>Pucciniomycetes</taxon>
        <taxon>Pucciniales</taxon>
        <taxon>Phakopsoraceae</taxon>
        <taxon>Phakopsora</taxon>
    </lineage>
</organism>
<proteinExistence type="predicted"/>
<dbReference type="AlphaFoldDB" id="A0AAV0BL01"/>
<comment type="caution">
    <text evidence="2">The sequence shown here is derived from an EMBL/GenBank/DDBJ whole genome shotgun (WGS) entry which is preliminary data.</text>
</comment>
<feature type="non-terminal residue" evidence="2">
    <location>
        <position position="1"/>
    </location>
</feature>
<gene>
    <name evidence="2" type="ORF">PPACK8108_LOCUS21490</name>
</gene>
<feature type="region of interest" description="Disordered" evidence="1">
    <location>
        <begin position="91"/>
        <end position="129"/>
    </location>
</feature>
<dbReference type="EMBL" id="CALTRL010005816">
    <property type="protein sequence ID" value="CAH7686795.1"/>
    <property type="molecule type" value="Genomic_DNA"/>
</dbReference>
<name>A0AAV0BL01_PHAPC</name>
<sequence>RRDNQPSFLLSNGKAAQKLNAKFLDIKADTPCKAGETACINSGFSQCVAGKYVGTPCAGGLKCFAMPLLLKEGTSLGCNTESDTAARIANTGATGGLTGTGSRVDSDINSSSIASEKPQERPSSTSGSD</sequence>
<evidence type="ECO:0000313" key="2">
    <source>
        <dbReference type="EMBL" id="CAH7686795.1"/>
    </source>
</evidence>
<reference evidence="2" key="1">
    <citation type="submission" date="2022-06" db="EMBL/GenBank/DDBJ databases">
        <authorList>
            <consortium name="SYNGENTA / RWTH Aachen University"/>
        </authorList>
    </citation>
    <scope>NUCLEOTIDE SEQUENCE</scope>
</reference>
<protein>
    <submittedName>
        <fullName evidence="2">Expressed protein</fullName>
    </submittedName>
</protein>
<evidence type="ECO:0000313" key="3">
    <source>
        <dbReference type="Proteomes" id="UP001153365"/>
    </source>
</evidence>
<keyword evidence="3" id="KW-1185">Reference proteome</keyword>
<dbReference type="Proteomes" id="UP001153365">
    <property type="component" value="Unassembled WGS sequence"/>
</dbReference>